<gene>
    <name evidence="1" type="ORF">Xbud_01615</name>
</gene>
<sequence>MRELFKFLQCLIDINKPPINLDNIFKEKALTF</sequence>
<proteinExistence type="predicted"/>
<accession>A0A2D0J1Q7</accession>
<organism evidence="1 2">
    <name type="scientific">Xenorhabdus budapestensis</name>
    <dbReference type="NCBI Taxonomy" id="290110"/>
    <lineage>
        <taxon>Bacteria</taxon>
        <taxon>Pseudomonadati</taxon>
        <taxon>Pseudomonadota</taxon>
        <taxon>Gammaproteobacteria</taxon>
        <taxon>Enterobacterales</taxon>
        <taxon>Morganellaceae</taxon>
        <taxon>Xenorhabdus</taxon>
    </lineage>
</organism>
<dbReference type="EMBL" id="NIBS01000006">
    <property type="protein sequence ID" value="PHM28219.1"/>
    <property type="molecule type" value="Genomic_DNA"/>
</dbReference>
<evidence type="ECO:0000313" key="2">
    <source>
        <dbReference type="Proteomes" id="UP000225833"/>
    </source>
</evidence>
<reference evidence="1 2" key="1">
    <citation type="journal article" date="2017" name="Nat. Microbiol.">
        <title>Natural product diversity associated with the nematode symbionts Photorhabdus and Xenorhabdus.</title>
        <authorList>
            <person name="Tobias N.J."/>
            <person name="Wolff H."/>
            <person name="Djahanschiri B."/>
            <person name="Grundmann F."/>
            <person name="Kronenwerth M."/>
            <person name="Shi Y.M."/>
            <person name="Simonyi S."/>
            <person name="Grun P."/>
            <person name="Shapiro-Ilan D."/>
            <person name="Pidot S.J."/>
            <person name="Stinear T.P."/>
            <person name="Ebersberger I."/>
            <person name="Bode H.B."/>
        </authorList>
    </citation>
    <scope>NUCLEOTIDE SEQUENCE [LARGE SCALE GENOMIC DNA]</scope>
    <source>
        <strain evidence="1 2">DSM 16342</strain>
    </source>
</reference>
<comment type="caution">
    <text evidence="1">The sequence shown here is derived from an EMBL/GenBank/DDBJ whole genome shotgun (WGS) entry which is preliminary data.</text>
</comment>
<name>A0A2D0J1Q7_XENBU</name>
<protein>
    <submittedName>
        <fullName evidence="1">Uncharacterized protein</fullName>
    </submittedName>
</protein>
<evidence type="ECO:0000313" key="1">
    <source>
        <dbReference type="EMBL" id="PHM28219.1"/>
    </source>
</evidence>
<dbReference type="Proteomes" id="UP000225833">
    <property type="component" value="Unassembled WGS sequence"/>
</dbReference>
<dbReference type="AlphaFoldDB" id="A0A2D0J1Q7"/>